<keyword evidence="1" id="KW-0175">Coiled coil</keyword>
<protein>
    <submittedName>
        <fullName evidence="3">Uncharacterized protein</fullName>
    </submittedName>
</protein>
<comment type="caution">
    <text evidence="3">The sequence shown here is derived from an EMBL/GenBank/DDBJ whole genome shotgun (WGS) entry which is preliminary data.</text>
</comment>
<reference evidence="3" key="1">
    <citation type="submission" date="2022-10" db="EMBL/GenBank/DDBJ databases">
        <title>Tapping the CABI collections for fungal endophytes: first genome assemblies for Collariella, Neodidymelliopsis, Ascochyta clinopodiicola, Didymella pomorum, Didymosphaeria variabile, Neocosmospora piperis and Neocucurbitaria cava.</title>
        <authorList>
            <person name="Hill R."/>
        </authorList>
    </citation>
    <scope>NUCLEOTIDE SEQUENCE</scope>
    <source>
        <strain evidence="3">IMI 355082</strain>
    </source>
</reference>
<gene>
    <name evidence="3" type="ORF">N0V93_008382</name>
</gene>
<dbReference type="PANTHER" id="PTHR42354:SF1">
    <property type="entry name" value="C2H2-TYPE DOMAIN-CONTAINING PROTEIN"/>
    <property type="match status" value="1"/>
</dbReference>
<dbReference type="OrthoDB" id="5309037at2759"/>
<dbReference type="PANTHER" id="PTHR42354">
    <property type="entry name" value="C2H2-TYPE DOMAIN-CONTAINING PROTEIN"/>
    <property type="match status" value="1"/>
</dbReference>
<evidence type="ECO:0000313" key="4">
    <source>
        <dbReference type="Proteomes" id="UP001140453"/>
    </source>
</evidence>
<feature type="region of interest" description="Disordered" evidence="2">
    <location>
        <begin position="189"/>
        <end position="239"/>
    </location>
</feature>
<evidence type="ECO:0000313" key="3">
    <source>
        <dbReference type="EMBL" id="KAJ4387780.1"/>
    </source>
</evidence>
<dbReference type="EMBL" id="JAPEVB010000005">
    <property type="protein sequence ID" value="KAJ4387780.1"/>
    <property type="molecule type" value="Genomic_DNA"/>
</dbReference>
<name>A0A9W9CTM6_9PEZI</name>
<evidence type="ECO:0000256" key="1">
    <source>
        <dbReference type="SAM" id="Coils"/>
    </source>
</evidence>
<accession>A0A9W9CTM6</accession>
<feature type="coiled-coil region" evidence="1">
    <location>
        <begin position="52"/>
        <end position="79"/>
    </location>
</feature>
<dbReference type="Proteomes" id="UP001140453">
    <property type="component" value="Unassembled WGS sequence"/>
</dbReference>
<proteinExistence type="predicted"/>
<evidence type="ECO:0000256" key="2">
    <source>
        <dbReference type="SAM" id="MobiDB-lite"/>
    </source>
</evidence>
<sequence>MNYANMIEEKALKKTFIIATLVSTLVGTFAASHNLYERLNQKKKDDNQDGAIKKLEEKLEQMTTKNKESDSEKDELKDSLDKSGRLIKREYDVCYDRLGRRFAVGDILTENELQKQIILLQQTVIGILEEALYSGRRIDRTSLDKLVWASNAARTNSLDALKGQYQRIVQELPMPPSPQEFFEAEVIELSSRGSSPRRQPIKALPPSRAKSPPEPKAKPLPPPSPRHQTAVVVVRPPPERRTSGRDFYCRYSIDLQMSPRPLARAFDPGQGSRCPACDVKLAVDCADVWGFKLSLQEKLPLVKETAQSPPARSPTAGKEVVAVTEQRMVRFRIPAKFVVKCHTPEGDYACVLCCGPRGNYSGVVVLCDDPEALVDHVVKEHKVADIEKEVDIIRG</sequence>
<dbReference type="AlphaFoldDB" id="A0A9W9CTM6"/>
<keyword evidence="4" id="KW-1185">Reference proteome</keyword>
<organism evidence="3 4">
    <name type="scientific">Gnomoniopsis smithogilvyi</name>
    <dbReference type="NCBI Taxonomy" id="1191159"/>
    <lineage>
        <taxon>Eukaryota</taxon>
        <taxon>Fungi</taxon>
        <taxon>Dikarya</taxon>
        <taxon>Ascomycota</taxon>
        <taxon>Pezizomycotina</taxon>
        <taxon>Sordariomycetes</taxon>
        <taxon>Sordariomycetidae</taxon>
        <taxon>Diaporthales</taxon>
        <taxon>Gnomoniaceae</taxon>
        <taxon>Gnomoniopsis</taxon>
    </lineage>
</organism>